<keyword evidence="3 8" id="KW-0732">Signal</keyword>
<proteinExistence type="inferred from homology"/>
<evidence type="ECO:0000313" key="11">
    <source>
        <dbReference type="EMBL" id="VUC32513.1"/>
    </source>
</evidence>
<dbReference type="PROSITE" id="PS00137">
    <property type="entry name" value="SUBTILASE_HIS"/>
    <property type="match status" value="1"/>
</dbReference>
<dbReference type="InterPro" id="IPR034187">
    <property type="entry name" value="Peptidases_S8_5"/>
</dbReference>
<keyword evidence="2 6" id="KW-0645">Protease</keyword>
<accession>A0ABY6UR91</accession>
<evidence type="ECO:0008006" key="13">
    <source>
        <dbReference type="Google" id="ProtNLM"/>
    </source>
</evidence>
<dbReference type="PROSITE" id="PS51892">
    <property type="entry name" value="SUBTILASE"/>
    <property type="match status" value="1"/>
</dbReference>
<evidence type="ECO:0000256" key="1">
    <source>
        <dbReference type="ARBA" id="ARBA00011073"/>
    </source>
</evidence>
<dbReference type="InterPro" id="IPR022398">
    <property type="entry name" value="Peptidase_S8_His-AS"/>
</dbReference>
<feature type="active site" description="Charge relay system" evidence="6">
    <location>
        <position position="170"/>
    </location>
</feature>
<dbReference type="InterPro" id="IPR000209">
    <property type="entry name" value="Peptidase_S8/S53_dom"/>
</dbReference>
<dbReference type="InterPro" id="IPR036852">
    <property type="entry name" value="Peptidase_S8/S53_dom_sf"/>
</dbReference>
<feature type="domain" description="Peptidase S8/S53" evidence="9">
    <location>
        <begin position="161"/>
        <end position="574"/>
    </location>
</feature>
<dbReference type="PRINTS" id="PR00723">
    <property type="entry name" value="SUBTILISIN"/>
</dbReference>
<reference evidence="11 12" key="1">
    <citation type="submission" date="2019-06" db="EMBL/GenBank/DDBJ databases">
        <authorList>
            <person name="Broberg M."/>
        </authorList>
    </citation>
    <scope>NUCLEOTIDE SEQUENCE [LARGE SCALE GENOMIC DNA]</scope>
</reference>
<dbReference type="Pfam" id="PF00082">
    <property type="entry name" value="Peptidase_S8"/>
    <property type="match status" value="1"/>
</dbReference>
<feature type="active site" description="Charge relay system" evidence="6">
    <location>
        <position position="535"/>
    </location>
</feature>
<keyword evidence="4 6" id="KW-0378">Hydrolase</keyword>
<sequence length="1098" mass="116951">MHGPLSLVLLLPLLGFPGSTLGESVLEGSLGSAAYPDQPLRYIVQFSSQGAARFRKRDGSADTSEFFSTLSDSGQDATPALNFSSTLFEGASFDLAHPTEESIEEIQSLPEVEKIWPAAVFSIPVLGKASSVDRDALASYSVWNAHNETNVAAMHKKGHLGKGIIIATVDSGIDYTHPAFGGGFGAGFRVESGYDLVGDDYVVGGPYAPDSDPMDCLGHGTHVAGIAASSDILIPGVAPEARIRSYKVFGCDDGTYEDVIIAAFIQAHEEGADVINASLGSDRGFTEQPIAIVVSKIAAEGVFVSVAAGNSGDHGSFYSSSGGNGLESFAVGSAEAQNWVTYNITAVSTSNETRSMTYISDNYKHVTLDGSVQAYAYPNARDVDACSWSLGSTPKDTALFIRKGDCVWQIQDSTLIDLTSSVFYIQEEGVGLERPGRVRGSDGAPENSALVLYEDGDWILKQFEAGHNVTLNLSTSSEPVGVPKSGYVGGRINVYSSWGPTLDGRMKPEVSAPGGTILSTYPVSKGSWAVFSGTSMAAPYLAGVGALFFSSRGGREALGKDSVKIARDRIIASARSIKHNDGSDSEASVGKQGAGLIDVQKIIESGTSISPAYLELNDTVHFSGSHEVILTNSNDDSVTYKLTHQPGITTSTFTSTNAWVALEPQYSTAEGDVAKVSMSAEEVVVDAGASVTLRFDFTEPAAPDSSSLPVYGGKVMISGSNGEVVMLTYLGIKGSLYDAQVWEMDRGVPMLLSGYGGLMEEGHVYTYEDGSDVPQPYFNILWSTRELSFDFVTRDWQPSDWAYPNVAGKNNWIGSVRMRPNALSGSVVDFPLQNYPRQPGAAFYADSQGYFANGSYIPDGEYRYLCRTLRTLGDYNNITDWQYKLSPWFSISRDPSVSSTSTTPTPSATSSSVITSTTSAAPVCTPGYAKPVSLKGTSSGLASAEHELYLYSDFLAADLSDSQSTHLDWKINSEGRLETSINGNTVYMAVHTNSNSLVYMYPASKIIGAWSYLECTTTDNVLSCKSGEKDKFYTCGSDLLRHGTTVLDGCEALTLKTGSAADPCAVTTTELQPTPTITSAPASSATATRWPCIPRSKK</sequence>
<feature type="domain" description="C5a peptidase/Subtilisin-like protease SBT2-like Fn3-like" evidence="10">
    <location>
        <begin position="615"/>
        <end position="723"/>
    </location>
</feature>
<dbReference type="Gene3D" id="3.40.50.200">
    <property type="entry name" value="Peptidase S8/S53 domain"/>
    <property type="match status" value="2"/>
</dbReference>
<comment type="caution">
    <text evidence="11">The sequence shown here is derived from an EMBL/GenBank/DDBJ whole genome shotgun (WGS) entry which is preliminary data.</text>
</comment>
<dbReference type="SUPFAM" id="SSF52743">
    <property type="entry name" value="Subtilisin-like"/>
    <property type="match status" value="1"/>
</dbReference>
<feature type="active site" description="Charge relay system" evidence="6">
    <location>
        <position position="219"/>
    </location>
</feature>
<feature type="region of interest" description="Disordered" evidence="7">
    <location>
        <begin position="1075"/>
        <end position="1098"/>
    </location>
</feature>
<evidence type="ECO:0000259" key="10">
    <source>
        <dbReference type="Pfam" id="PF06280"/>
    </source>
</evidence>
<protein>
    <recommendedName>
        <fullName evidence="13">Peptidase S8/S53 domain-containing protein</fullName>
    </recommendedName>
</protein>
<comment type="similarity">
    <text evidence="1 6">Belongs to the peptidase S8 family.</text>
</comment>
<evidence type="ECO:0000256" key="6">
    <source>
        <dbReference type="PROSITE-ProRule" id="PRU01240"/>
    </source>
</evidence>
<keyword evidence="12" id="KW-1185">Reference proteome</keyword>
<feature type="compositionally biased region" description="Low complexity" evidence="7">
    <location>
        <begin position="1075"/>
        <end position="1088"/>
    </location>
</feature>
<evidence type="ECO:0000256" key="4">
    <source>
        <dbReference type="ARBA" id="ARBA00022801"/>
    </source>
</evidence>
<evidence type="ECO:0000256" key="2">
    <source>
        <dbReference type="ARBA" id="ARBA00022670"/>
    </source>
</evidence>
<feature type="signal peptide" evidence="8">
    <location>
        <begin position="1"/>
        <end position="22"/>
    </location>
</feature>
<evidence type="ECO:0000259" key="9">
    <source>
        <dbReference type="Pfam" id="PF00082"/>
    </source>
</evidence>
<dbReference type="Proteomes" id="UP000766486">
    <property type="component" value="Unassembled WGS sequence"/>
</dbReference>
<evidence type="ECO:0000256" key="3">
    <source>
        <dbReference type="ARBA" id="ARBA00022729"/>
    </source>
</evidence>
<organism evidence="11 12">
    <name type="scientific">Bionectria ochroleuca</name>
    <name type="common">Gliocladium roseum</name>
    <dbReference type="NCBI Taxonomy" id="29856"/>
    <lineage>
        <taxon>Eukaryota</taxon>
        <taxon>Fungi</taxon>
        <taxon>Dikarya</taxon>
        <taxon>Ascomycota</taxon>
        <taxon>Pezizomycotina</taxon>
        <taxon>Sordariomycetes</taxon>
        <taxon>Hypocreomycetidae</taxon>
        <taxon>Hypocreales</taxon>
        <taxon>Bionectriaceae</taxon>
        <taxon>Clonostachys</taxon>
    </lineage>
</organism>
<dbReference type="InterPro" id="IPR010435">
    <property type="entry name" value="C5a/SBT2-like_Fn3"/>
</dbReference>
<evidence type="ECO:0000256" key="5">
    <source>
        <dbReference type="ARBA" id="ARBA00022825"/>
    </source>
</evidence>
<dbReference type="Pfam" id="PF06280">
    <property type="entry name" value="fn3_5"/>
    <property type="match status" value="1"/>
</dbReference>
<dbReference type="InterPro" id="IPR015500">
    <property type="entry name" value="Peptidase_S8_subtilisin-rel"/>
</dbReference>
<dbReference type="CDD" id="cd07489">
    <property type="entry name" value="Peptidases_S8_5"/>
    <property type="match status" value="1"/>
</dbReference>
<dbReference type="InterPro" id="IPR050131">
    <property type="entry name" value="Peptidase_S8_subtilisin-like"/>
</dbReference>
<keyword evidence="5 6" id="KW-0720">Serine protease</keyword>
<evidence type="ECO:0000256" key="7">
    <source>
        <dbReference type="SAM" id="MobiDB-lite"/>
    </source>
</evidence>
<gene>
    <name evidence="11" type="ORF">CLO192961_LOCUS328756</name>
</gene>
<evidence type="ECO:0000256" key="8">
    <source>
        <dbReference type="SAM" id="SignalP"/>
    </source>
</evidence>
<name>A0ABY6UR91_BIOOC</name>
<dbReference type="PANTHER" id="PTHR43806:SF66">
    <property type="entry name" value="SERIN ENDOPEPTIDASE"/>
    <property type="match status" value="1"/>
</dbReference>
<dbReference type="EMBL" id="CABFNS010000851">
    <property type="protein sequence ID" value="VUC32513.1"/>
    <property type="molecule type" value="Genomic_DNA"/>
</dbReference>
<evidence type="ECO:0000313" key="12">
    <source>
        <dbReference type="Proteomes" id="UP000766486"/>
    </source>
</evidence>
<feature type="chain" id="PRO_5045386680" description="Peptidase S8/S53 domain-containing protein" evidence="8">
    <location>
        <begin position="23"/>
        <end position="1098"/>
    </location>
</feature>
<dbReference type="PANTHER" id="PTHR43806">
    <property type="entry name" value="PEPTIDASE S8"/>
    <property type="match status" value="1"/>
</dbReference>